<dbReference type="InterPro" id="IPR027684">
    <property type="entry name" value="TBCC"/>
</dbReference>
<dbReference type="InterPro" id="IPR012945">
    <property type="entry name" value="Tubulin-bd_cofactor_C_dom"/>
</dbReference>
<dbReference type="InterPro" id="IPR031925">
    <property type="entry name" value="TBCC_N"/>
</dbReference>
<comment type="similarity">
    <text evidence="2">Belongs to the TBCC family.</text>
</comment>
<evidence type="ECO:0000256" key="1">
    <source>
        <dbReference type="ARBA" id="ARBA00004496"/>
    </source>
</evidence>
<comment type="caution">
    <text evidence="7">The sequence shown here is derived from an EMBL/GenBank/DDBJ whole genome shotgun (WGS) entry which is preliminary data.</text>
</comment>
<dbReference type="Gene3D" id="1.20.58.1250">
    <property type="entry name" value="Tubulin Binding Cofactor C, N-terminal domain"/>
    <property type="match status" value="1"/>
</dbReference>
<evidence type="ECO:0000259" key="6">
    <source>
        <dbReference type="PROSITE" id="PS51329"/>
    </source>
</evidence>
<proteinExistence type="inferred from homology"/>
<dbReference type="Pfam" id="PF16752">
    <property type="entry name" value="TBCC_N"/>
    <property type="match status" value="1"/>
</dbReference>
<sequence length="320" mass="36353">MASSEPSATEASDKFWHEFKAERLAIENTIQRSAHLPKHKLADHFQSILQNINNLEKQLTHATEFIPSYDERQYARQIKELSRALDTARANLTPKPKFTFKSRKQKKTQQERSADTITTNATTILTTIKSITTDISNLPRDDNDDDSDNVISYSDISDQLIEPTLSSVNPVDVSLSNLTRCTIILKSGQISALHIKNLSQCVVVCSTIRGSVLMYGFTRSVIAVGCHQFRMHDARTVHVLLNVSSRPIIEDSNDIYVGPYSLLLNIPDNNINYYDQMEDFNWLKKQASPNWRVMDKPEADEFNRSITHDPPSELSRLLCN</sequence>
<dbReference type="InterPro" id="IPR038397">
    <property type="entry name" value="TBCC_N_sf"/>
</dbReference>
<dbReference type="Pfam" id="PF07986">
    <property type="entry name" value="TBCC"/>
    <property type="match status" value="1"/>
</dbReference>
<dbReference type="GO" id="GO:0005737">
    <property type="term" value="C:cytoplasm"/>
    <property type="evidence" value="ECO:0007669"/>
    <property type="project" value="UniProtKB-SubCell"/>
</dbReference>
<dbReference type="EMBL" id="JAEPRB010000245">
    <property type="protein sequence ID" value="KAG2218212.1"/>
    <property type="molecule type" value="Genomic_DNA"/>
</dbReference>
<dbReference type="Gene3D" id="2.160.20.70">
    <property type="match status" value="1"/>
</dbReference>
<dbReference type="InterPro" id="IPR016098">
    <property type="entry name" value="CAP/MinC_C"/>
</dbReference>
<keyword evidence="4" id="KW-0007">Acetylation</keyword>
<evidence type="ECO:0000256" key="4">
    <source>
        <dbReference type="ARBA" id="ARBA00022990"/>
    </source>
</evidence>
<dbReference type="GO" id="GO:0015631">
    <property type="term" value="F:tubulin binding"/>
    <property type="evidence" value="ECO:0007669"/>
    <property type="project" value="InterPro"/>
</dbReference>
<dbReference type="Proteomes" id="UP000646827">
    <property type="component" value="Unassembled WGS sequence"/>
</dbReference>
<evidence type="ECO:0000313" key="8">
    <source>
        <dbReference type="Proteomes" id="UP000646827"/>
    </source>
</evidence>
<gene>
    <name evidence="7" type="ORF">INT45_008681</name>
</gene>
<dbReference type="InterPro" id="IPR017901">
    <property type="entry name" value="C-CAP_CF_C-like"/>
</dbReference>
<organism evidence="7 8">
    <name type="scientific">Circinella minor</name>
    <dbReference type="NCBI Taxonomy" id="1195481"/>
    <lineage>
        <taxon>Eukaryota</taxon>
        <taxon>Fungi</taxon>
        <taxon>Fungi incertae sedis</taxon>
        <taxon>Mucoromycota</taxon>
        <taxon>Mucoromycotina</taxon>
        <taxon>Mucoromycetes</taxon>
        <taxon>Mucorales</taxon>
        <taxon>Lichtheimiaceae</taxon>
        <taxon>Circinella</taxon>
    </lineage>
</organism>
<comment type="subcellular location">
    <subcellularLocation>
        <location evidence="1">Cytoplasm</location>
    </subcellularLocation>
</comment>
<evidence type="ECO:0000313" key="7">
    <source>
        <dbReference type="EMBL" id="KAG2218212.1"/>
    </source>
</evidence>
<dbReference type="AlphaFoldDB" id="A0A8H7VGN6"/>
<name>A0A8H7VGN6_9FUNG</name>
<dbReference type="GO" id="GO:0007021">
    <property type="term" value="P:tubulin complex assembly"/>
    <property type="evidence" value="ECO:0007669"/>
    <property type="project" value="TreeGrafter"/>
</dbReference>
<keyword evidence="8" id="KW-1185">Reference proteome</keyword>
<dbReference type="PANTHER" id="PTHR15139">
    <property type="entry name" value="TUBULIN FOLDING COFACTOR C"/>
    <property type="match status" value="1"/>
</dbReference>
<accession>A0A8H7VGN6</accession>
<dbReference type="PROSITE" id="PS51329">
    <property type="entry name" value="C_CAP_COFACTOR_C"/>
    <property type="match status" value="1"/>
</dbReference>
<evidence type="ECO:0000256" key="5">
    <source>
        <dbReference type="ARBA" id="ARBA00026055"/>
    </source>
</evidence>
<comment type="subunit">
    <text evidence="5">Supercomplex made of cofactors A to E. Cofactors A and D function by capturing and stabilizing tubulin in a quasi-native conformation. Cofactor E binds to the cofactor D-tubulin complex; interaction with cofactor C then causes the release of tubulin polypeptides that are committed to the native state.</text>
</comment>
<keyword evidence="3" id="KW-0963">Cytoplasm</keyword>
<dbReference type="OrthoDB" id="194775at2759"/>
<evidence type="ECO:0000256" key="3">
    <source>
        <dbReference type="ARBA" id="ARBA00022490"/>
    </source>
</evidence>
<evidence type="ECO:0000256" key="2">
    <source>
        <dbReference type="ARBA" id="ARBA00008848"/>
    </source>
</evidence>
<dbReference type="GO" id="GO:0007023">
    <property type="term" value="P:post-chaperonin tubulin folding pathway"/>
    <property type="evidence" value="ECO:0007669"/>
    <property type="project" value="InterPro"/>
</dbReference>
<protein>
    <recommendedName>
        <fullName evidence="6">C-CAP/cofactor C-like domain-containing protein</fullName>
    </recommendedName>
</protein>
<reference evidence="7 8" key="1">
    <citation type="submission" date="2020-12" db="EMBL/GenBank/DDBJ databases">
        <title>Metabolic potential, ecology and presence of endohyphal bacteria is reflected in genomic diversity of Mucoromycotina.</title>
        <authorList>
            <person name="Muszewska A."/>
            <person name="Okrasinska A."/>
            <person name="Steczkiewicz K."/>
            <person name="Drgas O."/>
            <person name="Orlowska M."/>
            <person name="Perlinska-Lenart U."/>
            <person name="Aleksandrzak-Piekarczyk T."/>
            <person name="Szatraj K."/>
            <person name="Zielenkiewicz U."/>
            <person name="Pilsyk S."/>
            <person name="Malc E."/>
            <person name="Mieczkowski P."/>
            <person name="Kruszewska J.S."/>
            <person name="Biernat P."/>
            <person name="Pawlowska J."/>
        </authorList>
    </citation>
    <scope>NUCLEOTIDE SEQUENCE [LARGE SCALE GENOMIC DNA]</scope>
    <source>
        <strain evidence="7 8">CBS 142.35</strain>
    </source>
</reference>
<feature type="domain" description="C-CAP/cofactor C-like" evidence="6">
    <location>
        <begin position="139"/>
        <end position="282"/>
    </location>
</feature>
<dbReference type="PANTHER" id="PTHR15139:SF0">
    <property type="entry name" value="TUBULIN-SPECIFIC CHAPERONE C"/>
    <property type="match status" value="1"/>
</dbReference>